<organism evidence="2 3">
    <name type="scientific">Saccharothrix australiensis</name>
    <dbReference type="NCBI Taxonomy" id="2072"/>
    <lineage>
        <taxon>Bacteria</taxon>
        <taxon>Bacillati</taxon>
        <taxon>Actinomycetota</taxon>
        <taxon>Actinomycetes</taxon>
        <taxon>Pseudonocardiales</taxon>
        <taxon>Pseudonocardiaceae</taxon>
        <taxon>Saccharothrix</taxon>
    </lineage>
</organism>
<name>A0A495VVX1_9PSEU</name>
<protein>
    <submittedName>
        <fullName evidence="2">Uncharacterized protein DUF397</fullName>
    </submittedName>
</protein>
<reference evidence="2 3" key="1">
    <citation type="submission" date="2018-10" db="EMBL/GenBank/DDBJ databases">
        <title>Sequencing the genomes of 1000 actinobacteria strains.</title>
        <authorList>
            <person name="Klenk H.-P."/>
        </authorList>
    </citation>
    <scope>NUCLEOTIDE SEQUENCE [LARGE SCALE GENOMIC DNA]</scope>
    <source>
        <strain evidence="2 3">DSM 43800</strain>
    </source>
</reference>
<accession>A0A495VVX1</accession>
<proteinExistence type="predicted"/>
<dbReference type="InterPro" id="IPR007278">
    <property type="entry name" value="DUF397"/>
</dbReference>
<gene>
    <name evidence="2" type="ORF">C8E97_2000</name>
</gene>
<dbReference type="RefSeq" id="WP_121003709.1">
    <property type="nucleotide sequence ID" value="NZ_RBXO01000001.1"/>
</dbReference>
<comment type="caution">
    <text evidence="2">The sequence shown here is derived from an EMBL/GenBank/DDBJ whole genome shotgun (WGS) entry which is preliminary data.</text>
</comment>
<feature type="domain" description="DUF397" evidence="1">
    <location>
        <begin position="6"/>
        <end position="57"/>
    </location>
</feature>
<evidence type="ECO:0000313" key="2">
    <source>
        <dbReference type="EMBL" id="RKT53439.1"/>
    </source>
</evidence>
<dbReference type="Pfam" id="PF04149">
    <property type="entry name" value="DUF397"/>
    <property type="match status" value="1"/>
</dbReference>
<dbReference type="OrthoDB" id="4564763at2"/>
<evidence type="ECO:0000259" key="1">
    <source>
        <dbReference type="Pfam" id="PF04149"/>
    </source>
</evidence>
<dbReference type="Proteomes" id="UP000282084">
    <property type="component" value="Unassembled WGS sequence"/>
</dbReference>
<sequence>MTTKSAWRKSSRSNQTNACVEVVLTGQVSGVRDSKNTAGPALTFPVASFAAFRSALKRS</sequence>
<dbReference type="EMBL" id="RBXO01000001">
    <property type="protein sequence ID" value="RKT53439.1"/>
    <property type="molecule type" value="Genomic_DNA"/>
</dbReference>
<dbReference type="AlphaFoldDB" id="A0A495VVX1"/>
<evidence type="ECO:0000313" key="3">
    <source>
        <dbReference type="Proteomes" id="UP000282084"/>
    </source>
</evidence>
<keyword evidence="3" id="KW-1185">Reference proteome</keyword>